<dbReference type="InterPro" id="IPR036942">
    <property type="entry name" value="Beta-barrel_TonB_sf"/>
</dbReference>
<evidence type="ECO:0000256" key="10">
    <source>
        <dbReference type="ARBA" id="ARBA00023077"/>
    </source>
</evidence>
<dbReference type="Gene3D" id="2.40.170.20">
    <property type="entry name" value="TonB-dependent receptor, beta-barrel domain"/>
    <property type="match status" value="1"/>
</dbReference>
<dbReference type="InterPro" id="IPR012910">
    <property type="entry name" value="Plug_dom"/>
</dbReference>
<dbReference type="InterPro" id="IPR010916">
    <property type="entry name" value="TonB_box_CS"/>
</dbReference>
<evidence type="ECO:0000256" key="13">
    <source>
        <dbReference type="ARBA" id="ARBA00023237"/>
    </source>
</evidence>
<evidence type="ECO:0000256" key="6">
    <source>
        <dbReference type="ARBA" id="ARBA00022692"/>
    </source>
</evidence>
<keyword evidence="13 14" id="KW-0998">Cell outer membrane</keyword>
<name>A0ABV7DLK1_9HYPH</name>
<dbReference type="InterPro" id="IPR037066">
    <property type="entry name" value="Plug_dom_sf"/>
</dbReference>
<evidence type="ECO:0000256" key="3">
    <source>
        <dbReference type="ARBA" id="ARBA00022448"/>
    </source>
</evidence>
<keyword evidence="8" id="KW-0408">Iron</keyword>
<dbReference type="Proteomes" id="UP001595377">
    <property type="component" value="Unassembled WGS sequence"/>
</dbReference>
<evidence type="ECO:0000256" key="1">
    <source>
        <dbReference type="ARBA" id="ARBA00004571"/>
    </source>
</evidence>
<accession>A0ABV7DLK1</accession>
<proteinExistence type="inferred from homology"/>
<keyword evidence="10 15" id="KW-0798">TonB box</keyword>
<organism evidence="20 21">
    <name type="scientific">Shinella pollutisoli</name>
    <dbReference type="NCBI Taxonomy" id="2250594"/>
    <lineage>
        <taxon>Bacteria</taxon>
        <taxon>Pseudomonadati</taxon>
        <taxon>Pseudomonadota</taxon>
        <taxon>Alphaproteobacteria</taxon>
        <taxon>Hyphomicrobiales</taxon>
        <taxon>Rhizobiaceae</taxon>
        <taxon>Shinella</taxon>
    </lineage>
</organism>
<feature type="chain" id="PRO_5046948913" evidence="17">
    <location>
        <begin position="37"/>
        <end position="708"/>
    </location>
</feature>
<keyword evidence="5" id="KW-0410">Iron transport</keyword>
<feature type="short sequence motif" description="TonB box" evidence="15">
    <location>
        <begin position="49"/>
        <end position="55"/>
    </location>
</feature>
<comment type="subcellular location">
    <subcellularLocation>
        <location evidence="1 14">Cell outer membrane</location>
        <topology evidence="1 14">Multi-pass membrane protein</topology>
    </subcellularLocation>
</comment>
<feature type="signal peptide" evidence="17">
    <location>
        <begin position="1"/>
        <end position="36"/>
    </location>
</feature>
<evidence type="ECO:0000256" key="4">
    <source>
        <dbReference type="ARBA" id="ARBA00022452"/>
    </source>
</evidence>
<comment type="similarity">
    <text evidence="2 14 16">Belongs to the TonB-dependent receptor family.</text>
</comment>
<dbReference type="PROSITE" id="PS52016">
    <property type="entry name" value="TONB_DEPENDENT_REC_3"/>
    <property type="match status" value="1"/>
</dbReference>
<keyword evidence="7 17" id="KW-0732">Signal</keyword>
<keyword evidence="6 14" id="KW-0812">Transmembrane</keyword>
<keyword evidence="12 20" id="KW-0675">Receptor</keyword>
<evidence type="ECO:0000259" key="19">
    <source>
        <dbReference type="Pfam" id="PF07715"/>
    </source>
</evidence>
<comment type="caution">
    <text evidence="20">The sequence shown here is derived from an EMBL/GenBank/DDBJ whole genome shotgun (WGS) entry which is preliminary data.</text>
</comment>
<evidence type="ECO:0000256" key="17">
    <source>
        <dbReference type="SAM" id="SignalP"/>
    </source>
</evidence>
<dbReference type="CDD" id="cd01347">
    <property type="entry name" value="ligand_gated_channel"/>
    <property type="match status" value="1"/>
</dbReference>
<dbReference type="RefSeq" id="WP_257314559.1">
    <property type="nucleotide sequence ID" value="NZ_JANFDG010000007.1"/>
</dbReference>
<feature type="domain" description="TonB-dependent receptor-like beta-barrel" evidence="18">
    <location>
        <begin position="255"/>
        <end position="678"/>
    </location>
</feature>
<evidence type="ECO:0000256" key="8">
    <source>
        <dbReference type="ARBA" id="ARBA00023004"/>
    </source>
</evidence>
<reference evidence="21" key="1">
    <citation type="journal article" date="2019" name="Int. J. Syst. Evol. Microbiol.">
        <title>The Global Catalogue of Microorganisms (GCM) 10K type strain sequencing project: providing services to taxonomists for standard genome sequencing and annotation.</title>
        <authorList>
            <consortium name="The Broad Institute Genomics Platform"/>
            <consortium name="The Broad Institute Genome Sequencing Center for Infectious Disease"/>
            <person name="Wu L."/>
            <person name="Ma J."/>
        </authorList>
    </citation>
    <scope>NUCLEOTIDE SEQUENCE [LARGE SCALE GENOMIC DNA]</scope>
    <source>
        <strain evidence="21">KCTC 52677</strain>
    </source>
</reference>
<keyword evidence="4 14" id="KW-1134">Transmembrane beta strand</keyword>
<evidence type="ECO:0000256" key="7">
    <source>
        <dbReference type="ARBA" id="ARBA00022729"/>
    </source>
</evidence>
<dbReference type="SUPFAM" id="SSF56935">
    <property type="entry name" value="Porins"/>
    <property type="match status" value="1"/>
</dbReference>
<dbReference type="InterPro" id="IPR039426">
    <property type="entry name" value="TonB-dep_rcpt-like"/>
</dbReference>
<evidence type="ECO:0000256" key="11">
    <source>
        <dbReference type="ARBA" id="ARBA00023136"/>
    </source>
</evidence>
<keyword evidence="9" id="KW-0406">Ion transport</keyword>
<evidence type="ECO:0000313" key="21">
    <source>
        <dbReference type="Proteomes" id="UP001595377"/>
    </source>
</evidence>
<evidence type="ECO:0000259" key="18">
    <source>
        <dbReference type="Pfam" id="PF00593"/>
    </source>
</evidence>
<keyword evidence="3 14" id="KW-0813">Transport</keyword>
<evidence type="ECO:0000256" key="5">
    <source>
        <dbReference type="ARBA" id="ARBA00022496"/>
    </source>
</evidence>
<evidence type="ECO:0000256" key="2">
    <source>
        <dbReference type="ARBA" id="ARBA00009810"/>
    </source>
</evidence>
<gene>
    <name evidence="20" type="ORF">ACFOHH_20695</name>
</gene>
<evidence type="ECO:0000256" key="9">
    <source>
        <dbReference type="ARBA" id="ARBA00023065"/>
    </source>
</evidence>
<dbReference type="InterPro" id="IPR010105">
    <property type="entry name" value="TonB_sidphr_rcpt"/>
</dbReference>
<sequence length="708" mass="77048">MDMMKAGNRQSSSRYRTMVLLGCTALVALTPVAVLAQQAEVGSATVLETITVDGNGTATGGDSDSTSIVARRTTGGGKMATDILTTPATVSVITAKEIEQRGATNVEEVLNYTAGVTTDFYGSDDRYDYFKIRGFDAYMYRDGLTIGAPFGGIREEPYAFERVEVLKGANSTSFGVSDPGGSVNYVTKLPKSERFGEVYVTGGSFSHKETGFDFGDNLTADDTLSYRITGKIQDADKEYDFSRDDEKFIMGGLTWRPTDATSLSIVYDHLNRDSVPGGGGHPVGYDLDRSLFLGEPGYNYDVTNRNTVSVLFDHDFGSGLTFHTNARYSKSNTGFGYAYVYEPVDNGDTIADRYFFGNAGSDSEFIIDTHVEYAASLGSVDTRTLVGAEFSRRSGDNDLYYAPAAGIDWTNPIYSGGPVYAGPYSSTRSKRTTTALYLQEELTIDRLTASFGLRNDWIDAEEHDKLTGLDSEGDFSELTSRVGLSYKVTDELAPFVSYAQSVAPPQVGTEPERGEQYEAGVKYQPAGFPALITASIFDLTKSNVTVTEAGTPPVRSTIGEVRVRGFEVEAKAELTSDWSLTAAYAYLDSKIVEDGNGTNEGNRFAMVPEHMASLWLNYTLEGDGRRGDMTFGAGARYKGSYYLNDANTAMADSSVVFDAAFTYKVAENTSFQLNVTNIFDEKHVANGGFGADWYNPGRAIYATIRQTW</sequence>
<protein>
    <submittedName>
        <fullName evidence="20">TonB-dependent siderophore receptor</fullName>
    </submittedName>
</protein>
<dbReference type="Gene3D" id="2.170.130.10">
    <property type="entry name" value="TonB-dependent receptor, plug domain"/>
    <property type="match status" value="1"/>
</dbReference>
<evidence type="ECO:0000256" key="14">
    <source>
        <dbReference type="PROSITE-ProRule" id="PRU01360"/>
    </source>
</evidence>
<evidence type="ECO:0000256" key="16">
    <source>
        <dbReference type="RuleBase" id="RU003357"/>
    </source>
</evidence>
<dbReference type="Pfam" id="PF07715">
    <property type="entry name" value="Plug"/>
    <property type="match status" value="1"/>
</dbReference>
<evidence type="ECO:0000256" key="12">
    <source>
        <dbReference type="ARBA" id="ARBA00023170"/>
    </source>
</evidence>
<dbReference type="NCBIfam" id="TIGR01783">
    <property type="entry name" value="TonB-siderophor"/>
    <property type="match status" value="1"/>
</dbReference>
<evidence type="ECO:0000256" key="15">
    <source>
        <dbReference type="PROSITE-ProRule" id="PRU10143"/>
    </source>
</evidence>
<evidence type="ECO:0000313" key="20">
    <source>
        <dbReference type="EMBL" id="MFC3075542.1"/>
    </source>
</evidence>
<dbReference type="Pfam" id="PF00593">
    <property type="entry name" value="TonB_dep_Rec_b-barrel"/>
    <property type="match status" value="1"/>
</dbReference>
<dbReference type="EMBL" id="JBHRSP010000034">
    <property type="protein sequence ID" value="MFC3075542.1"/>
    <property type="molecule type" value="Genomic_DNA"/>
</dbReference>
<feature type="domain" description="TonB-dependent receptor plug" evidence="19">
    <location>
        <begin position="84"/>
        <end position="181"/>
    </location>
</feature>
<keyword evidence="21" id="KW-1185">Reference proteome</keyword>
<dbReference type="PROSITE" id="PS00430">
    <property type="entry name" value="TONB_DEPENDENT_REC_1"/>
    <property type="match status" value="1"/>
</dbReference>
<dbReference type="PANTHER" id="PTHR32552">
    <property type="entry name" value="FERRICHROME IRON RECEPTOR-RELATED"/>
    <property type="match status" value="1"/>
</dbReference>
<dbReference type="InterPro" id="IPR000531">
    <property type="entry name" value="Beta-barrel_TonB"/>
</dbReference>
<dbReference type="PANTHER" id="PTHR32552:SF68">
    <property type="entry name" value="FERRICHROME OUTER MEMBRANE TRANSPORTER_PHAGE RECEPTOR"/>
    <property type="match status" value="1"/>
</dbReference>
<keyword evidence="11 14" id="KW-0472">Membrane</keyword>